<dbReference type="EMBL" id="PGTN01000978">
    <property type="protein sequence ID" value="PJF45553.1"/>
    <property type="molecule type" value="Genomic_DNA"/>
</dbReference>
<proteinExistence type="predicted"/>
<accession>A0A2M8Q6Y5</accession>
<gene>
    <name evidence="1" type="ORF">CUN48_18300</name>
</gene>
<keyword evidence="1" id="KW-0418">Kinase</keyword>
<evidence type="ECO:0000313" key="2">
    <source>
        <dbReference type="Proteomes" id="UP000230790"/>
    </source>
</evidence>
<name>A0A2M8Q6Y5_9CHLR</name>
<evidence type="ECO:0000313" key="1">
    <source>
        <dbReference type="EMBL" id="PJF45553.1"/>
    </source>
</evidence>
<feature type="non-terminal residue" evidence="1">
    <location>
        <position position="1"/>
    </location>
</feature>
<dbReference type="GO" id="GO:0016301">
    <property type="term" value="F:kinase activity"/>
    <property type="evidence" value="ECO:0007669"/>
    <property type="project" value="UniProtKB-KW"/>
</dbReference>
<feature type="non-terminal residue" evidence="1">
    <location>
        <position position="135"/>
    </location>
</feature>
<organism evidence="1 2">
    <name type="scientific">Candidatus Thermofonsia Clade 3 bacterium</name>
    <dbReference type="NCBI Taxonomy" id="2364212"/>
    <lineage>
        <taxon>Bacteria</taxon>
        <taxon>Bacillati</taxon>
        <taxon>Chloroflexota</taxon>
        <taxon>Candidatus Thermofontia</taxon>
        <taxon>Candidatus Thermofonsia Clade 3</taxon>
    </lineage>
</organism>
<protein>
    <submittedName>
        <fullName evidence="1">Histidine kinase</fullName>
    </submittedName>
</protein>
<dbReference type="AlphaFoldDB" id="A0A2M8Q6Y5"/>
<reference evidence="1 2" key="1">
    <citation type="submission" date="2017-11" db="EMBL/GenBank/DDBJ databases">
        <title>Evolution of Phototrophy in the Chloroflexi Phylum Driven by Horizontal Gene Transfer.</title>
        <authorList>
            <person name="Ward L.M."/>
            <person name="Hemp J."/>
            <person name="Shih P.M."/>
            <person name="Mcglynn S.E."/>
            <person name="Fischer W."/>
        </authorList>
    </citation>
    <scope>NUCLEOTIDE SEQUENCE [LARGE SCALE GENOMIC DNA]</scope>
    <source>
        <strain evidence="1">JP3_7</strain>
    </source>
</reference>
<keyword evidence="1" id="KW-0808">Transferase</keyword>
<dbReference type="Proteomes" id="UP000230790">
    <property type="component" value="Unassembled WGS sequence"/>
</dbReference>
<comment type="caution">
    <text evidence="1">The sequence shown here is derived from an EMBL/GenBank/DDBJ whole genome shotgun (WGS) entry which is preliminary data.</text>
</comment>
<sequence>IRSKMTLVALVLALAPLIFVSALSLSALDRARGIAVQTASDALRKQTEEDLARWVTDKANLYDAKLERVYQQVETIVSYQPLTGGGADANTVSERVWVAPDGPTPAALRKHADTIALARRYLPLLRASVDQEGMV</sequence>